<dbReference type="SUPFAM" id="SSF49299">
    <property type="entry name" value="PKD domain"/>
    <property type="match status" value="1"/>
</dbReference>
<dbReference type="Proteomes" id="UP001210231">
    <property type="component" value="Unassembled WGS sequence"/>
</dbReference>
<dbReference type="RefSeq" id="WP_407032509.1">
    <property type="nucleotide sequence ID" value="NZ_JAQGEF010000024.1"/>
</dbReference>
<organism evidence="1 2">
    <name type="scientific">Polluticaenibacter yanchengensis</name>
    <dbReference type="NCBI Taxonomy" id="3014562"/>
    <lineage>
        <taxon>Bacteria</taxon>
        <taxon>Pseudomonadati</taxon>
        <taxon>Bacteroidota</taxon>
        <taxon>Chitinophagia</taxon>
        <taxon>Chitinophagales</taxon>
        <taxon>Chitinophagaceae</taxon>
        <taxon>Polluticaenibacter</taxon>
    </lineage>
</organism>
<evidence type="ECO:0000313" key="2">
    <source>
        <dbReference type="Proteomes" id="UP001210231"/>
    </source>
</evidence>
<dbReference type="EMBL" id="JAQGEF010000024">
    <property type="protein sequence ID" value="MDA3616179.1"/>
    <property type="molecule type" value="Genomic_DNA"/>
</dbReference>
<proteinExistence type="predicted"/>
<dbReference type="PROSITE" id="PS51257">
    <property type="entry name" value="PROKAR_LIPOPROTEIN"/>
    <property type="match status" value="1"/>
</dbReference>
<dbReference type="InterPro" id="IPR013783">
    <property type="entry name" value="Ig-like_fold"/>
</dbReference>
<name>A0ABT4UMV8_9BACT</name>
<dbReference type="InterPro" id="IPR035986">
    <property type="entry name" value="PKD_dom_sf"/>
</dbReference>
<evidence type="ECO:0000313" key="1">
    <source>
        <dbReference type="EMBL" id="MDA3616179.1"/>
    </source>
</evidence>
<dbReference type="Pfam" id="PF13585">
    <property type="entry name" value="CHU_C"/>
    <property type="match status" value="1"/>
</dbReference>
<protein>
    <submittedName>
        <fullName evidence="1">Gliding motility-associated C-terminal domain-containing protein</fullName>
    </submittedName>
</protein>
<dbReference type="CDD" id="cd00146">
    <property type="entry name" value="PKD"/>
    <property type="match status" value="1"/>
</dbReference>
<accession>A0ABT4UMV8</accession>
<keyword evidence="2" id="KW-1185">Reference proteome</keyword>
<dbReference type="Gene3D" id="2.60.40.10">
    <property type="entry name" value="Immunoglobulins"/>
    <property type="match status" value="1"/>
</dbReference>
<sequence length="667" mass="72580">MNRFYTTLVFLMIGFWGWSQSCPVSSLGQNPSTAFPVCGTSVFTQASVNLCGGRLVPNPKCNPTLLEDVNPYWYRFTCFETGTLGFLIQPNSNQSDYDWQVYDITGRDPEGVFTNPSWVIAGNWCQDPGETGTSAAGRNVIECEGPTYKYSAMPTIEKGKTYLLLVSHFTNTQAGYKLNFGGGTASITDETVADFSNSKAFCQGRIIHLKLNKPILCNSIAANGSDFSINTTAATILSASAIGCSGSFTTDSVSIILSNEIPNGNYNVSVKTGSDGNTLLDICNTQMTAGKSISVDVFNKQASRIASLPASVCEPMYINVSLSEPVKCNSIAADGSDFYINGSEPISINKAEAIECADNFTSVVRVYFNKAIQVGGTYKVGIKTGSDGNTLFNMCDYESVVGQELNYIAIDTVNASITDNSISSCLTDTLRINNKGGNGINAWHWYENNTLVSNTERFEKVYTGGSVNISLLVSNGICTDSISYLFDFDVNRVKAAFDGPAFACPLDTSYFKSTSTGPVVNYKWDFGNGNTSVLAEPPYQFYPISDQLQHINVSLVVEDARSCADTIVKVIQVPNNCYIAVPTAFTPNGDGLNDFLYPLNAYKATNLNFSVYNRFGQKIWETTDWTRKWDGKVNGKLQAAGTYVWYLIYTDDKGAVIKLNGTASLIR</sequence>
<reference evidence="1 2" key="1">
    <citation type="submission" date="2022-12" db="EMBL/GenBank/DDBJ databases">
        <title>Chitinophagaceae gen. sp. nov., a new member of the family Chitinophagaceae, isolated from soil in a chemical factory.</title>
        <authorList>
            <person name="Ke Z."/>
        </authorList>
    </citation>
    <scope>NUCLEOTIDE SEQUENCE [LARGE SCALE GENOMIC DNA]</scope>
    <source>
        <strain evidence="1 2">LY-5</strain>
    </source>
</reference>
<dbReference type="InterPro" id="IPR026341">
    <property type="entry name" value="T9SS_type_B"/>
</dbReference>
<dbReference type="NCBIfam" id="TIGR04131">
    <property type="entry name" value="Bac_Flav_CTERM"/>
    <property type="match status" value="1"/>
</dbReference>
<comment type="caution">
    <text evidence="1">The sequence shown here is derived from an EMBL/GenBank/DDBJ whole genome shotgun (WGS) entry which is preliminary data.</text>
</comment>
<gene>
    <name evidence="1" type="ORF">O3P16_15285</name>
</gene>